<protein>
    <submittedName>
        <fullName evidence="3">Uncharacterized protein</fullName>
    </submittedName>
</protein>
<dbReference type="AlphaFoldDB" id="A0A1I8FG73"/>
<sequence>MDQPSVAAGDWPAAPTSTRTEYEVEKILRVKGSAAIRCRYLIQMEGLWGRLEHVGAKENLLIGCEAASAKRSPVNSSRRSGSRNEKIRNSRRRSQQEQQERQNKPARTVRLHRLLAACDLNWADEAREWRTALTAALRQGNVAAVRCCCSTAVPSTPGVSCLPHRLCQLLHPVMLLVSPDSCWKWTSSRQRIQRSHVLGNHPSSCEMHPQFLRIPHALPIVHSQKLPPLAGELLCLLQRHCDPLRRLCPTAPNQLYG</sequence>
<feature type="compositionally biased region" description="Basic and acidic residues" evidence="1">
    <location>
        <begin position="82"/>
        <end position="103"/>
    </location>
</feature>
<organism evidence="2 3">
    <name type="scientific">Macrostomum lignano</name>
    <dbReference type="NCBI Taxonomy" id="282301"/>
    <lineage>
        <taxon>Eukaryota</taxon>
        <taxon>Metazoa</taxon>
        <taxon>Spiralia</taxon>
        <taxon>Lophotrochozoa</taxon>
        <taxon>Platyhelminthes</taxon>
        <taxon>Rhabditophora</taxon>
        <taxon>Macrostomorpha</taxon>
        <taxon>Macrostomida</taxon>
        <taxon>Macrostomidae</taxon>
        <taxon>Macrostomum</taxon>
    </lineage>
</organism>
<evidence type="ECO:0000313" key="2">
    <source>
        <dbReference type="Proteomes" id="UP000095280"/>
    </source>
</evidence>
<name>A0A1I8FG73_9PLAT</name>
<accession>A0A1I8FG73</accession>
<dbReference type="Proteomes" id="UP000095280">
    <property type="component" value="Unplaced"/>
</dbReference>
<feature type="region of interest" description="Disordered" evidence="1">
    <location>
        <begin position="71"/>
        <end position="106"/>
    </location>
</feature>
<evidence type="ECO:0000313" key="3">
    <source>
        <dbReference type="WBParaSite" id="maker-unitig_33390-snap-gene-0.1-mRNA-1"/>
    </source>
</evidence>
<evidence type="ECO:0000256" key="1">
    <source>
        <dbReference type="SAM" id="MobiDB-lite"/>
    </source>
</evidence>
<proteinExistence type="predicted"/>
<keyword evidence="2" id="KW-1185">Reference proteome</keyword>
<reference evidence="3" key="1">
    <citation type="submission" date="2016-11" db="UniProtKB">
        <authorList>
            <consortium name="WormBaseParasite"/>
        </authorList>
    </citation>
    <scope>IDENTIFICATION</scope>
</reference>
<dbReference type="WBParaSite" id="maker-unitig_33390-snap-gene-0.1-mRNA-1">
    <property type="protein sequence ID" value="maker-unitig_33390-snap-gene-0.1-mRNA-1"/>
    <property type="gene ID" value="maker-unitig_33390-snap-gene-0.1"/>
</dbReference>